<dbReference type="Proteomes" id="UP000179920">
    <property type="component" value="Chromosome I"/>
</dbReference>
<feature type="region of interest" description="Disordered" evidence="1">
    <location>
        <begin position="62"/>
        <end position="95"/>
    </location>
</feature>
<accession>A0A1K0GVE3</accession>
<protein>
    <submittedName>
        <fullName evidence="2">Uncharacterized protein</fullName>
    </submittedName>
</protein>
<feature type="region of interest" description="Disordered" evidence="1">
    <location>
        <begin position="1"/>
        <end position="35"/>
    </location>
</feature>
<reference evidence="3" key="1">
    <citation type="submission" date="2016-04" db="EMBL/GenBank/DDBJ databases">
        <authorList>
            <person name="Guldener U."/>
            <person name="Guldener U."/>
        </authorList>
    </citation>
    <scope>NUCLEOTIDE SEQUENCE [LARGE SCALE GENOMIC DNA]</scope>
    <source>
        <strain evidence="3">UB2112</strain>
    </source>
</reference>
<feature type="compositionally biased region" description="Polar residues" evidence="1">
    <location>
        <begin position="74"/>
        <end position="92"/>
    </location>
</feature>
<organism evidence="2 3">
    <name type="scientific">Ustilago bromivora</name>
    <dbReference type="NCBI Taxonomy" id="307758"/>
    <lineage>
        <taxon>Eukaryota</taxon>
        <taxon>Fungi</taxon>
        <taxon>Dikarya</taxon>
        <taxon>Basidiomycota</taxon>
        <taxon>Ustilaginomycotina</taxon>
        <taxon>Ustilaginomycetes</taxon>
        <taxon>Ustilaginales</taxon>
        <taxon>Ustilaginaceae</taxon>
        <taxon>Ustilago</taxon>
    </lineage>
</organism>
<evidence type="ECO:0000256" key="1">
    <source>
        <dbReference type="SAM" id="MobiDB-lite"/>
    </source>
</evidence>
<feature type="compositionally biased region" description="Basic and acidic residues" evidence="1">
    <location>
        <begin position="1"/>
        <end position="24"/>
    </location>
</feature>
<proteinExistence type="predicted"/>
<sequence length="136" mass="15145">MIDREEEDTVAKDQEADKEAEFPDSHLTTEPLTPLPSKIQKRLEHVAPFSAAEADTADQKAIRNITLSAAPPFHSTSSSDARPDQSANTQEHLVSHQERYYTAPSETVCTTASINHPNNFDPLPERLDFVTLETLM</sequence>
<dbReference type="EMBL" id="LT558117">
    <property type="protein sequence ID" value="SAM58974.1"/>
    <property type="molecule type" value="Genomic_DNA"/>
</dbReference>
<name>A0A1K0GVE3_9BASI</name>
<gene>
    <name evidence="2" type="ORF">UBRO_20051</name>
</gene>
<evidence type="ECO:0000313" key="3">
    <source>
        <dbReference type="Proteomes" id="UP000179920"/>
    </source>
</evidence>
<dbReference type="AlphaFoldDB" id="A0A1K0GVE3"/>
<evidence type="ECO:0000313" key="2">
    <source>
        <dbReference type="EMBL" id="SAM58974.1"/>
    </source>
</evidence>